<dbReference type="InterPro" id="IPR003593">
    <property type="entry name" value="AAA+_ATPase"/>
</dbReference>
<dbReference type="PANTHER" id="PTHR24220">
    <property type="entry name" value="IMPORT ATP-BINDING PROTEIN"/>
    <property type="match status" value="1"/>
</dbReference>
<dbReference type="Gene3D" id="3.40.50.300">
    <property type="entry name" value="P-loop containing nucleotide triphosphate hydrolases"/>
    <property type="match status" value="1"/>
</dbReference>
<evidence type="ECO:0000256" key="9">
    <source>
        <dbReference type="ARBA" id="ARBA00023136"/>
    </source>
</evidence>
<dbReference type="PROSITE" id="PS00211">
    <property type="entry name" value="ABC_TRANSPORTER_1"/>
    <property type="match status" value="1"/>
</dbReference>
<keyword evidence="9 11" id="KW-0472">Membrane</keyword>
<feature type="domain" description="ABC transporter" evidence="12">
    <location>
        <begin position="40"/>
        <end position="263"/>
    </location>
</feature>
<evidence type="ECO:0000313" key="13">
    <source>
        <dbReference type="EMBL" id="NMM43558.1"/>
    </source>
</evidence>
<protein>
    <recommendedName>
        <fullName evidence="4 11">Cell division ATP-binding protein FtsE</fullName>
    </recommendedName>
</protein>
<dbReference type="SMART" id="SM00382">
    <property type="entry name" value="AAA"/>
    <property type="match status" value="1"/>
</dbReference>
<comment type="similarity">
    <text evidence="3 11">Belongs to the ABC transporter superfamily.</text>
</comment>
<dbReference type="InterPro" id="IPR027417">
    <property type="entry name" value="P-loop_NTPase"/>
</dbReference>
<evidence type="ECO:0000256" key="4">
    <source>
        <dbReference type="ARBA" id="ARBA00020019"/>
    </source>
</evidence>
<evidence type="ECO:0000256" key="2">
    <source>
        <dbReference type="ARBA" id="ARBA00004202"/>
    </source>
</evidence>
<comment type="subcellular location">
    <subcellularLocation>
        <location evidence="11">Cell inner membrane</location>
        <topology evidence="11">Peripheral membrane protein</topology>
        <orientation evidence="11">Cytoplasmic side</orientation>
    </subcellularLocation>
    <subcellularLocation>
        <location evidence="2">Cell membrane</location>
        <topology evidence="2">Peripheral membrane protein</topology>
    </subcellularLocation>
</comment>
<organism evidence="13 14">
    <name type="scientific">Pacificispira spongiicola</name>
    <dbReference type="NCBI Taxonomy" id="2729598"/>
    <lineage>
        <taxon>Bacteria</taxon>
        <taxon>Pseudomonadati</taxon>
        <taxon>Pseudomonadota</taxon>
        <taxon>Alphaproteobacteria</taxon>
        <taxon>Rhodospirillales</taxon>
        <taxon>Rhodospirillaceae</taxon>
        <taxon>Pacificispira</taxon>
    </lineage>
</organism>
<dbReference type="PANTHER" id="PTHR24220:SF470">
    <property type="entry name" value="CELL DIVISION ATP-BINDING PROTEIN FTSE"/>
    <property type="match status" value="1"/>
</dbReference>
<evidence type="ECO:0000313" key="14">
    <source>
        <dbReference type="Proteomes" id="UP000539372"/>
    </source>
</evidence>
<accession>A0A7Y0DXR4</accession>
<dbReference type="NCBIfam" id="TIGR02673">
    <property type="entry name" value="FtsE"/>
    <property type="match status" value="1"/>
</dbReference>
<dbReference type="FunFam" id="3.40.50.300:FF:000056">
    <property type="entry name" value="Cell division ATP-binding protein FtsE"/>
    <property type="match status" value="1"/>
</dbReference>
<dbReference type="GO" id="GO:0022857">
    <property type="term" value="F:transmembrane transporter activity"/>
    <property type="evidence" value="ECO:0007669"/>
    <property type="project" value="TreeGrafter"/>
</dbReference>
<proteinExistence type="inferred from homology"/>
<gene>
    <name evidence="11 13" type="primary">ftsE</name>
    <name evidence="13" type="ORF">HH303_03650</name>
</gene>
<evidence type="ECO:0000256" key="11">
    <source>
        <dbReference type="RuleBase" id="RU365094"/>
    </source>
</evidence>
<keyword evidence="5 11" id="KW-1003">Cell membrane</keyword>
<evidence type="ECO:0000259" key="12">
    <source>
        <dbReference type="PROSITE" id="PS50893"/>
    </source>
</evidence>
<dbReference type="Proteomes" id="UP000539372">
    <property type="component" value="Unassembled WGS sequence"/>
</dbReference>
<dbReference type="GO" id="GO:0005886">
    <property type="term" value="C:plasma membrane"/>
    <property type="evidence" value="ECO:0007669"/>
    <property type="project" value="UniProtKB-SubCell"/>
</dbReference>
<dbReference type="Pfam" id="PF00005">
    <property type="entry name" value="ABC_tran"/>
    <property type="match status" value="1"/>
</dbReference>
<name>A0A7Y0DXR4_9PROT</name>
<dbReference type="InterPro" id="IPR015854">
    <property type="entry name" value="ABC_transpr_LolD-like"/>
</dbReference>
<comment type="caution">
    <text evidence="13">The sequence shown here is derived from an EMBL/GenBank/DDBJ whole genome shotgun (WGS) entry which is preliminary data.</text>
</comment>
<comment type="subunit">
    <text evidence="11">Homodimer. Forms a membrane-associated complex with FtsX.</text>
</comment>
<keyword evidence="6 11" id="KW-0132">Cell division</keyword>
<comment type="function">
    <text evidence="1">Part of the ABC transporter FtsEX involved in cellular division. Important for assembly or stability of the septal ring.</text>
</comment>
<sequence>MPLSRRFRALKAAHFRAGFGGIRCWGAIGRNRLNETFRVIRFENVGMRYGTGPEVLRDVSFDLPDGSFHFLTGASGAGKSSLLRLMYLAQRPSRGLISIFDRDLSTIPRKELPMLRRKIGVVYQDFRLLDHLTTFENVALPLKVKGASEGVVRKHVGELLAWVGLNDQAHARPATLSGGQQQRAAIARAVVTRPQILLADEPTGNVDDAYAVRLLFLLQELHRQGTTVVIATHNHALIERFRHPVLHLEDGILSRVGEDPVYDG</sequence>
<evidence type="ECO:0000256" key="1">
    <source>
        <dbReference type="ARBA" id="ARBA00002579"/>
    </source>
</evidence>
<evidence type="ECO:0000256" key="10">
    <source>
        <dbReference type="ARBA" id="ARBA00023306"/>
    </source>
</evidence>
<keyword evidence="10 11" id="KW-0131">Cell cycle</keyword>
<keyword evidence="14" id="KW-1185">Reference proteome</keyword>
<dbReference type="PROSITE" id="PS50893">
    <property type="entry name" value="ABC_TRANSPORTER_2"/>
    <property type="match status" value="1"/>
</dbReference>
<dbReference type="GO" id="GO:0005524">
    <property type="term" value="F:ATP binding"/>
    <property type="evidence" value="ECO:0007669"/>
    <property type="project" value="UniProtKB-UniRule"/>
</dbReference>
<dbReference type="SUPFAM" id="SSF52540">
    <property type="entry name" value="P-loop containing nucleoside triphosphate hydrolases"/>
    <property type="match status" value="1"/>
</dbReference>
<dbReference type="GO" id="GO:0051301">
    <property type="term" value="P:cell division"/>
    <property type="evidence" value="ECO:0007669"/>
    <property type="project" value="UniProtKB-UniRule"/>
</dbReference>
<keyword evidence="8 11" id="KW-0067">ATP-binding</keyword>
<dbReference type="InterPro" id="IPR005286">
    <property type="entry name" value="Cell_div_FtsE"/>
</dbReference>
<dbReference type="AlphaFoldDB" id="A0A7Y0DXR4"/>
<evidence type="ECO:0000256" key="7">
    <source>
        <dbReference type="ARBA" id="ARBA00022741"/>
    </source>
</evidence>
<keyword evidence="7 11" id="KW-0547">Nucleotide-binding</keyword>
<evidence type="ECO:0000256" key="5">
    <source>
        <dbReference type="ARBA" id="ARBA00022475"/>
    </source>
</evidence>
<reference evidence="13 14" key="1">
    <citation type="submission" date="2020-04" db="EMBL/GenBank/DDBJ databases">
        <title>Rhodospirillaceae bacterium KN72 isolated from deep sea.</title>
        <authorList>
            <person name="Zhang D.-C."/>
        </authorList>
    </citation>
    <scope>NUCLEOTIDE SEQUENCE [LARGE SCALE GENOMIC DNA]</scope>
    <source>
        <strain evidence="13 14">KN72</strain>
    </source>
</reference>
<dbReference type="GO" id="GO:0016887">
    <property type="term" value="F:ATP hydrolysis activity"/>
    <property type="evidence" value="ECO:0007669"/>
    <property type="project" value="InterPro"/>
</dbReference>
<evidence type="ECO:0000256" key="6">
    <source>
        <dbReference type="ARBA" id="ARBA00022618"/>
    </source>
</evidence>
<dbReference type="InterPro" id="IPR003439">
    <property type="entry name" value="ABC_transporter-like_ATP-bd"/>
</dbReference>
<evidence type="ECO:0000256" key="8">
    <source>
        <dbReference type="ARBA" id="ARBA00022840"/>
    </source>
</evidence>
<dbReference type="EMBL" id="JABBNT010000001">
    <property type="protein sequence ID" value="NMM43558.1"/>
    <property type="molecule type" value="Genomic_DNA"/>
</dbReference>
<dbReference type="InterPro" id="IPR017871">
    <property type="entry name" value="ABC_transporter-like_CS"/>
</dbReference>
<evidence type="ECO:0000256" key="3">
    <source>
        <dbReference type="ARBA" id="ARBA00005417"/>
    </source>
</evidence>